<evidence type="ECO:0000313" key="3">
    <source>
        <dbReference type="Proteomes" id="UP000298327"/>
    </source>
</evidence>
<dbReference type="AlphaFoldDB" id="A0A4Y9YXH9"/>
<evidence type="ECO:0000313" key="2">
    <source>
        <dbReference type="EMBL" id="TFY66962.1"/>
    </source>
</evidence>
<keyword evidence="3" id="KW-1185">Reference proteome</keyword>
<accession>A0A4Y9YXH9</accession>
<reference evidence="2 3" key="1">
    <citation type="submission" date="2019-02" db="EMBL/GenBank/DDBJ databases">
        <title>Genome sequencing of the rare red list fungi Dentipellis fragilis.</title>
        <authorList>
            <person name="Buettner E."/>
            <person name="Kellner H."/>
        </authorList>
    </citation>
    <scope>NUCLEOTIDE SEQUENCE [LARGE SCALE GENOMIC DNA]</scope>
    <source>
        <strain evidence="2 3">DSM 105465</strain>
    </source>
</reference>
<dbReference type="OrthoDB" id="3226064at2759"/>
<gene>
    <name evidence="2" type="ORF">EVG20_g4130</name>
</gene>
<dbReference type="EMBL" id="SEOQ01000205">
    <property type="protein sequence ID" value="TFY66962.1"/>
    <property type="molecule type" value="Genomic_DNA"/>
</dbReference>
<dbReference type="SUPFAM" id="SSF81383">
    <property type="entry name" value="F-box domain"/>
    <property type="match status" value="1"/>
</dbReference>
<comment type="caution">
    <text evidence="2">The sequence shown here is derived from an EMBL/GenBank/DDBJ whole genome shotgun (WGS) entry which is preliminary data.</text>
</comment>
<dbReference type="STRING" id="205917.A0A4Y9YXH9"/>
<feature type="domain" description="F-box" evidence="1">
    <location>
        <begin position="2"/>
        <end position="51"/>
    </location>
</feature>
<sequence length="496" mass="56583">MPTSAAWIPLEIIEQILLELDPLEVAPFIQTCRTFDLAFARSPDQHFWRQLYLQQPFDDPRTCLTPLGYKVPAESIHWRHNLQRIIRARTIAADPSLCRPNERVTVLRTFIDMATHIPPATSTSSDPSSNLLWIAATLRGGALLDHELWELSDEEKQLRAQLHTYFGLTPRDAKTQRKIEARGYVYNMRHYTYANGFGPYHAEDEEKREGALDDEGQGLRVNWVHMQALHHDVSMHLVNLTEDDPFEYAIYPMSMPYCQSLIPEGVDMEKTRDWAGVEGLWHCAFCFIDHRELLLYNNWNVGAPLDPTMFGDPSFVEIFRIIPVNFRILSTEPNPKHPTRPRINFAGEVQDDHTMVGHVEVIEDGHIRWHFVSGEEGQAIWSGEGVQVGSVRSPFGVIGCWTTIFHDQHDPVGVVPTIVCSARGDHASVKTLTNVLTWTFSFGEASTLSVSDAWYFAFATIHYMEASTRRQALRIGLFRPCRDRSLEPCGVTPRGY</sequence>
<dbReference type="InterPro" id="IPR001810">
    <property type="entry name" value="F-box_dom"/>
</dbReference>
<name>A0A4Y9YXH9_9AGAM</name>
<proteinExistence type="predicted"/>
<dbReference type="InterPro" id="IPR036047">
    <property type="entry name" value="F-box-like_dom_sf"/>
</dbReference>
<dbReference type="PROSITE" id="PS50181">
    <property type="entry name" value="FBOX"/>
    <property type="match status" value="1"/>
</dbReference>
<evidence type="ECO:0000259" key="1">
    <source>
        <dbReference type="PROSITE" id="PS50181"/>
    </source>
</evidence>
<organism evidence="2 3">
    <name type="scientific">Dentipellis fragilis</name>
    <dbReference type="NCBI Taxonomy" id="205917"/>
    <lineage>
        <taxon>Eukaryota</taxon>
        <taxon>Fungi</taxon>
        <taxon>Dikarya</taxon>
        <taxon>Basidiomycota</taxon>
        <taxon>Agaricomycotina</taxon>
        <taxon>Agaricomycetes</taxon>
        <taxon>Russulales</taxon>
        <taxon>Hericiaceae</taxon>
        <taxon>Dentipellis</taxon>
    </lineage>
</organism>
<dbReference type="Proteomes" id="UP000298327">
    <property type="component" value="Unassembled WGS sequence"/>
</dbReference>
<protein>
    <recommendedName>
        <fullName evidence="1">F-box domain-containing protein</fullName>
    </recommendedName>
</protein>